<accession>A0A174ZEN5</accession>
<dbReference type="AlphaFoldDB" id="A0A174ZEN5"/>
<evidence type="ECO:0000313" key="1">
    <source>
        <dbReference type="EMBL" id="CUQ82656.1"/>
    </source>
</evidence>
<organism evidence="1 2">
    <name type="scientific">[Eubacterium] siraeum</name>
    <dbReference type="NCBI Taxonomy" id="39492"/>
    <lineage>
        <taxon>Bacteria</taxon>
        <taxon>Bacillati</taxon>
        <taxon>Bacillota</taxon>
        <taxon>Clostridia</taxon>
        <taxon>Eubacteriales</taxon>
        <taxon>Oscillospiraceae</taxon>
        <taxon>Oscillospiraceae incertae sedis</taxon>
    </lineage>
</organism>
<dbReference type="EMBL" id="CZBY01000003">
    <property type="protein sequence ID" value="CUQ82656.1"/>
    <property type="molecule type" value="Genomic_DNA"/>
</dbReference>
<dbReference type="Proteomes" id="UP000095662">
    <property type="component" value="Unassembled WGS sequence"/>
</dbReference>
<evidence type="ECO:0000313" key="2">
    <source>
        <dbReference type="Proteomes" id="UP000095662"/>
    </source>
</evidence>
<proteinExistence type="predicted"/>
<name>A0A174ZEN5_9FIRM</name>
<reference evidence="1 2" key="1">
    <citation type="submission" date="2015-09" db="EMBL/GenBank/DDBJ databases">
        <authorList>
            <consortium name="Pathogen Informatics"/>
        </authorList>
    </citation>
    <scope>NUCLEOTIDE SEQUENCE [LARGE SCALE GENOMIC DNA]</scope>
    <source>
        <strain evidence="1 2">2789STDY5834928</strain>
    </source>
</reference>
<protein>
    <submittedName>
        <fullName evidence="1">Uncharacterized protein</fullName>
    </submittedName>
</protein>
<sequence>MVLKEAAGSEWSCSKNAHPTNFFAANQRAQTKIQTDCYPYCKQGTDKLSGGKSKKDGLLIIPDFLWYFYFYIASLLSRPYRPNNSLTIRSLIRTAPTKTKRLKMSSPT</sequence>
<gene>
    <name evidence="1" type="ORF">ERS852540_00531</name>
</gene>